<dbReference type="EMBL" id="CM046102">
    <property type="protein sequence ID" value="KAI8440138.1"/>
    <property type="molecule type" value="Genomic_DNA"/>
</dbReference>
<protein>
    <submittedName>
        <fullName evidence="1">Uncharacterized protein</fullName>
    </submittedName>
</protein>
<evidence type="ECO:0000313" key="1">
    <source>
        <dbReference type="EMBL" id="KAI8440138.1"/>
    </source>
</evidence>
<sequence length="694" mass="78544">MVVGSSAGYPGRQVVHKMQPMGMTPRELSEYDDLATALVVDPYLGITTHKMNIRYRPLKMNKEELKNIIKEFIHTQDYNKAYTKLANGEWMPRHFSKNKHQQNKLREHIYRYLRVFDKKAGFVIEPCYRYTLEDQVGAKISTTKKFNKHERIDFLVGCIAEMTEEEEKQLLHSGKNDFSVMYSCRKNCAQLWLGPAAYINHDCRPNCTFEATDRGKAFVRVLRDIEVGEEITCFYGEDFFGNSNCYCECETCERRGKGAFSVKSGGSDEQATRYRFRETDNRINRTKAKQGQKTVNGKGSEKSRISRRQDSNIVSPLSMKEMKQKGLTKYDAELLIAQGCIADVVDGSIDKEAQGSRESSASSRGERLRRRTDSGRPAAAGAAPHSRCCSATSSRSSRDSHTGIVLRSHKRLIDNCSQPVYTKPKNAPKGNSESKSGRNLNTPKEEHNLSGTLEVNEAEVKTVSSLEIQKETDVRVDSHIDNAKTDLDDTEIKCDMPESLPQIADPIIQTEVKTDLSEKIPEAKEKEQNIDVPCETTTTCLKSEIYDFRENVNPSASTDSKVSKNKVEITNRVEELKKESESGPPWLVDNSNKSSSCPCTPPRRGLKLTLRVKRSPVVEEELECGATAEAPEYEVLRLEGVDPETARRLKKRRRSKERHRKHSPVRPLPPMKRLRLIFGNESRTIDLPTAISAD</sequence>
<comment type="caution">
    <text evidence="1">The sequence shown here is derived from an EMBL/GenBank/DDBJ whole genome shotgun (WGS) entry which is preliminary data.</text>
</comment>
<accession>A0ACC0KV08</accession>
<dbReference type="Proteomes" id="UP001064048">
    <property type="component" value="Chromosome 2"/>
</dbReference>
<gene>
    <name evidence="1" type="ORF">MSG28_001541</name>
</gene>
<keyword evidence="2" id="KW-1185">Reference proteome</keyword>
<organism evidence="1 2">
    <name type="scientific">Choristoneura fumiferana</name>
    <name type="common">Spruce budworm moth</name>
    <name type="synonym">Archips fumiferana</name>
    <dbReference type="NCBI Taxonomy" id="7141"/>
    <lineage>
        <taxon>Eukaryota</taxon>
        <taxon>Metazoa</taxon>
        <taxon>Ecdysozoa</taxon>
        <taxon>Arthropoda</taxon>
        <taxon>Hexapoda</taxon>
        <taxon>Insecta</taxon>
        <taxon>Pterygota</taxon>
        <taxon>Neoptera</taxon>
        <taxon>Endopterygota</taxon>
        <taxon>Lepidoptera</taxon>
        <taxon>Glossata</taxon>
        <taxon>Ditrysia</taxon>
        <taxon>Tortricoidea</taxon>
        <taxon>Tortricidae</taxon>
        <taxon>Tortricinae</taxon>
        <taxon>Choristoneura</taxon>
    </lineage>
</organism>
<proteinExistence type="predicted"/>
<name>A0ACC0KV08_CHOFU</name>
<evidence type="ECO:0000313" key="2">
    <source>
        <dbReference type="Proteomes" id="UP001064048"/>
    </source>
</evidence>
<reference evidence="1 2" key="1">
    <citation type="journal article" date="2022" name="Genome Biol. Evol.">
        <title>The Spruce Budworm Genome: Reconstructing the Evolutionary History of Antifreeze Proteins.</title>
        <authorList>
            <person name="Beliveau C."/>
            <person name="Gagne P."/>
            <person name="Picq S."/>
            <person name="Vernygora O."/>
            <person name="Keeling C.I."/>
            <person name="Pinkney K."/>
            <person name="Doucet D."/>
            <person name="Wen F."/>
            <person name="Johnston J.S."/>
            <person name="Maaroufi H."/>
            <person name="Boyle B."/>
            <person name="Laroche J."/>
            <person name="Dewar K."/>
            <person name="Juretic N."/>
            <person name="Blackburn G."/>
            <person name="Nisole A."/>
            <person name="Brunet B."/>
            <person name="Brandao M."/>
            <person name="Lumley L."/>
            <person name="Duan J."/>
            <person name="Quan G."/>
            <person name="Lucarotti C.J."/>
            <person name="Roe A.D."/>
            <person name="Sperling F.A.H."/>
            <person name="Levesque R.C."/>
            <person name="Cusson M."/>
        </authorList>
    </citation>
    <scope>NUCLEOTIDE SEQUENCE [LARGE SCALE GENOMIC DNA]</scope>
    <source>
        <strain evidence="1">Glfc:IPQL:Cfum</strain>
    </source>
</reference>